<dbReference type="GeneID" id="36319184"/>
<sequence length="165" mass="19602">MDKFSENLKNIKLLKLKYQTNKSLSNTSEMHSLINSNDKLVETGNIKNKILSQYIDERRECINIFVTKQMEALRRKNALQNIEEDAEHFIRLNEYIKILLEENANPVDNLLCNLENSEIYLEESNKNLERYKKRWLKCSTLKKIGRILLLLIFVLYLCKIISMFN</sequence>
<keyword evidence="1" id="KW-0812">Transmembrane</keyword>
<name>A0A0F9WFN1_9MICR</name>
<dbReference type="Proteomes" id="UP000034350">
    <property type="component" value="Unassembled WGS sequence"/>
</dbReference>
<dbReference type="VEuPathDB" id="MicrosporidiaDB:NCER_102013"/>
<dbReference type="OrthoDB" id="2196037at2759"/>
<gene>
    <name evidence="2" type="ORF">AAJ76_1800016140</name>
</gene>
<protein>
    <submittedName>
        <fullName evidence="2">Uncharacterized protein</fullName>
    </submittedName>
</protein>
<dbReference type="Gene3D" id="1.20.5.110">
    <property type="match status" value="1"/>
</dbReference>
<keyword evidence="3" id="KW-1185">Reference proteome</keyword>
<feature type="transmembrane region" description="Helical" evidence="1">
    <location>
        <begin position="144"/>
        <end position="164"/>
    </location>
</feature>
<keyword evidence="1" id="KW-1133">Transmembrane helix</keyword>
<dbReference type="RefSeq" id="XP_024331272.1">
    <property type="nucleotide sequence ID" value="XM_024474269.1"/>
</dbReference>
<dbReference type="OMA" id="RRECINI"/>
<proteinExistence type="predicted"/>
<dbReference type="VEuPathDB" id="MicrosporidiaDB:G9O61_00g015710"/>
<evidence type="ECO:0000256" key="1">
    <source>
        <dbReference type="SAM" id="Phobius"/>
    </source>
</evidence>
<comment type="caution">
    <text evidence="2">The sequence shown here is derived from an EMBL/GenBank/DDBJ whole genome shotgun (WGS) entry which is preliminary data.</text>
</comment>
<dbReference type="EMBL" id="JPQZ01000018">
    <property type="protein sequence ID" value="KKO75530.1"/>
    <property type="molecule type" value="Genomic_DNA"/>
</dbReference>
<keyword evidence="1" id="KW-0472">Membrane</keyword>
<dbReference type="AlphaFoldDB" id="A0A0F9WFN1"/>
<dbReference type="VEuPathDB" id="MicrosporidiaDB:AAJ76_1800016140"/>
<accession>A0A0F9WFN1</accession>
<evidence type="ECO:0000313" key="2">
    <source>
        <dbReference type="EMBL" id="KKO75530.1"/>
    </source>
</evidence>
<evidence type="ECO:0000313" key="3">
    <source>
        <dbReference type="Proteomes" id="UP000034350"/>
    </source>
</evidence>
<organism evidence="2 3">
    <name type="scientific">Vairimorpha ceranae</name>
    <dbReference type="NCBI Taxonomy" id="40302"/>
    <lineage>
        <taxon>Eukaryota</taxon>
        <taxon>Fungi</taxon>
        <taxon>Fungi incertae sedis</taxon>
        <taxon>Microsporidia</taxon>
        <taxon>Nosematidae</taxon>
        <taxon>Vairimorpha</taxon>
    </lineage>
</organism>
<reference evidence="2 3" key="1">
    <citation type="journal article" date="2015" name="Environ. Microbiol.">
        <title>Genome analyses suggest the presence of polyploidy and recent human-driven expansions in eight global populations of the honeybee pathogen Nosema ceranae.</title>
        <authorList>
            <person name="Pelin A."/>
            <person name="Selman M."/>
            <person name="Aris-Brosou S."/>
            <person name="Farinelli L."/>
            <person name="Corradi N."/>
        </authorList>
    </citation>
    <scope>NUCLEOTIDE SEQUENCE [LARGE SCALE GENOMIC DNA]</scope>
    <source>
        <strain evidence="2 3">PA08 1199</strain>
    </source>
</reference>